<accession>A0A0N1EP36</accession>
<dbReference type="EMBL" id="LHPH01000010">
    <property type="protein sequence ID" value="KPH63082.1"/>
    <property type="molecule type" value="Genomic_DNA"/>
</dbReference>
<feature type="transmembrane region" description="Helical" evidence="7">
    <location>
        <begin position="20"/>
        <end position="42"/>
    </location>
</feature>
<keyword evidence="2" id="KW-1003">Cell membrane</keyword>
<keyword evidence="4 7" id="KW-1133">Transmembrane helix</keyword>
<dbReference type="PANTHER" id="PTHR30572:SF4">
    <property type="entry name" value="ABC TRANSPORTER PERMEASE YTRF"/>
    <property type="match status" value="1"/>
</dbReference>
<feature type="transmembrane region" description="Helical" evidence="7">
    <location>
        <begin position="331"/>
        <end position="352"/>
    </location>
</feature>
<dbReference type="GO" id="GO:0005886">
    <property type="term" value="C:plasma membrane"/>
    <property type="evidence" value="ECO:0007669"/>
    <property type="project" value="UniProtKB-SubCell"/>
</dbReference>
<name>A0A0N1EP36_9GAMM</name>
<protein>
    <recommendedName>
        <fullName evidence="12">ABC transporter permease</fullName>
    </recommendedName>
</protein>
<keyword evidence="11" id="KW-1185">Reference proteome</keyword>
<dbReference type="InterPro" id="IPR025857">
    <property type="entry name" value="MacB_PCD"/>
</dbReference>
<dbReference type="STRING" id="187330.AMS58_14780"/>
<dbReference type="Proteomes" id="UP000037848">
    <property type="component" value="Unassembled WGS sequence"/>
</dbReference>
<sequence length="797" mass="88370">MLKTAYNTFKRAKQYYFTTVFTLALTLSMVLSSFSLVDLVFFSPLPYQQSDNLYLLEGTINSKGYSGPASNSKVMSYIENENTVFTDVATYHKWTDYKLLDKPTRPAVDVILASHNLFDLLGVQPKLGRLFNKSEALGTQQMSVVLGYRAWQTHYKSDPNIVGKKIQLNQRRFTVIGVAPDNLVLPDYSKINNAIWLPIDADEAFNPKTSNGFMGAYKNVVRLKPATSEQEISKQLSNLSLKGAQLHAPNILKDFTVDARVTAFNDALRGDSGKIVLMLLLGVCLLMLIALINLSSMQLAKAITRIKPLAISFAFGASKKQLIIETLKHNVLLISIAVLLALTFTQIGFMVIQNLAADAIQRLDTLSLSINTLLFSAFLIISIASLYSFIELSVVKEKNLMNSLQSSGKGTGKQMSSATSHLLVGLQILFSFLVLTTASHVVLVTLSEALRDNGINTQGKYSLTVNYSNIDKSSERINLHKAISQRLLALNNVSSLAVSSEMRLPKTVNVNQIYNEAGQYIAQARNSLVTANYFTELNFTITGKGFAKGDEQFENPPIIINQRLADLLNKNSNDVLNSKVSFDNKKYYSIIGIVSNTYVPGSPESEDFEVFTPKDYPGWQQFTYLITVADESNAIAHIQQAVLEVDQRLDINNIASLTSLFDGKRQRHLNAAWLAIVLASTSLLMVCIGINGIVSYLVKVRRYSLGVKLSMGADNYRLLKESLLELMQPITMSLVLAFSLAFLIIGYCMSLPGVDLPINWWLTMAIWLGLLAISVLASFFPINQTLQQDPIKALRNE</sequence>
<evidence type="ECO:0008006" key="12">
    <source>
        <dbReference type="Google" id="ProtNLM"/>
    </source>
</evidence>
<gene>
    <name evidence="10" type="ORF">ADS77_10360</name>
</gene>
<dbReference type="RefSeq" id="WP_054454279.1">
    <property type="nucleotide sequence ID" value="NZ_LHPH01000010.1"/>
</dbReference>
<dbReference type="OrthoDB" id="9770036at2"/>
<evidence type="ECO:0000256" key="5">
    <source>
        <dbReference type="ARBA" id="ARBA00023136"/>
    </source>
</evidence>
<keyword evidence="5 7" id="KW-0472">Membrane</keyword>
<evidence type="ECO:0000256" key="3">
    <source>
        <dbReference type="ARBA" id="ARBA00022692"/>
    </source>
</evidence>
<feature type="domain" description="MacB-like periplasmic core" evidence="9">
    <location>
        <begin position="436"/>
        <end position="640"/>
    </location>
</feature>
<feature type="transmembrane region" description="Helical" evidence="7">
    <location>
        <begin position="422"/>
        <end position="443"/>
    </location>
</feature>
<comment type="caution">
    <text evidence="10">The sequence shown here is derived from an EMBL/GenBank/DDBJ whole genome shotgun (WGS) entry which is preliminary data.</text>
</comment>
<feature type="transmembrane region" description="Helical" evidence="7">
    <location>
        <begin position="758"/>
        <end position="782"/>
    </location>
</feature>
<proteinExistence type="inferred from homology"/>
<feature type="domain" description="ABC3 transporter permease C-terminal" evidence="8">
    <location>
        <begin position="677"/>
        <end position="790"/>
    </location>
</feature>
<keyword evidence="3 7" id="KW-0812">Transmembrane</keyword>
<comment type="similarity">
    <text evidence="6">Belongs to the ABC-4 integral membrane protein family.</text>
</comment>
<evidence type="ECO:0000256" key="4">
    <source>
        <dbReference type="ARBA" id="ARBA00022989"/>
    </source>
</evidence>
<dbReference type="PANTHER" id="PTHR30572">
    <property type="entry name" value="MEMBRANE COMPONENT OF TRANSPORTER-RELATED"/>
    <property type="match status" value="1"/>
</dbReference>
<dbReference type="Pfam" id="PF02687">
    <property type="entry name" value="FtsX"/>
    <property type="match status" value="1"/>
</dbReference>
<evidence type="ECO:0000256" key="2">
    <source>
        <dbReference type="ARBA" id="ARBA00022475"/>
    </source>
</evidence>
<dbReference type="PATRIC" id="fig|187330.3.peg.4186"/>
<evidence type="ECO:0000313" key="10">
    <source>
        <dbReference type="EMBL" id="KPH63082.1"/>
    </source>
</evidence>
<dbReference type="Pfam" id="PF12704">
    <property type="entry name" value="MacB_PCD"/>
    <property type="match status" value="2"/>
</dbReference>
<reference evidence="10 11" key="1">
    <citation type="submission" date="2015-08" db="EMBL/GenBank/DDBJ databases">
        <title>Draft Genome Sequence of Pseudoalteromonas porphyrae UCD-SED14.</title>
        <authorList>
            <person name="Coil D.A."/>
            <person name="Jospin G."/>
            <person name="Lee R.D."/>
            <person name="Eisen J.A."/>
        </authorList>
    </citation>
    <scope>NUCLEOTIDE SEQUENCE [LARGE SCALE GENOMIC DNA]</scope>
    <source>
        <strain evidence="10 11">UCD-SED14</strain>
    </source>
</reference>
<comment type="subcellular location">
    <subcellularLocation>
        <location evidence="1">Cell membrane</location>
        <topology evidence="1">Multi-pass membrane protein</topology>
    </subcellularLocation>
</comment>
<dbReference type="GO" id="GO:0022857">
    <property type="term" value="F:transmembrane transporter activity"/>
    <property type="evidence" value="ECO:0007669"/>
    <property type="project" value="TreeGrafter"/>
</dbReference>
<evidence type="ECO:0000259" key="8">
    <source>
        <dbReference type="Pfam" id="PF02687"/>
    </source>
</evidence>
<dbReference type="InterPro" id="IPR003838">
    <property type="entry name" value="ABC3_permease_C"/>
</dbReference>
<feature type="transmembrane region" description="Helical" evidence="7">
    <location>
        <begin position="671"/>
        <end position="698"/>
    </location>
</feature>
<evidence type="ECO:0000256" key="6">
    <source>
        <dbReference type="ARBA" id="ARBA00038076"/>
    </source>
</evidence>
<organism evidence="10 11">
    <name type="scientific">Pseudoalteromonas porphyrae</name>
    <dbReference type="NCBI Taxonomy" id="187330"/>
    <lineage>
        <taxon>Bacteria</taxon>
        <taxon>Pseudomonadati</taxon>
        <taxon>Pseudomonadota</taxon>
        <taxon>Gammaproteobacteria</taxon>
        <taxon>Alteromonadales</taxon>
        <taxon>Pseudoalteromonadaceae</taxon>
        <taxon>Pseudoalteromonas</taxon>
    </lineage>
</organism>
<feature type="transmembrane region" description="Helical" evidence="7">
    <location>
        <begin position="730"/>
        <end position="752"/>
    </location>
</feature>
<feature type="domain" description="MacB-like periplasmic core" evidence="9">
    <location>
        <begin position="17"/>
        <end position="238"/>
    </location>
</feature>
<feature type="transmembrane region" description="Helical" evidence="7">
    <location>
        <begin position="275"/>
        <end position="295"/>
    </location>
</feature>
<feature type="transmembrane region" description="Helical" evidence="7">
    <location>
        <begin position="372"/>
        <end position="395"/>
    </location>
</feature>
<evidence type="ECO:0000256" key="1">
    <source>
        <dbReference type="ARBA" id="ARBA00004651"/>
    </source>
</evidence>
<evidence type="ECO:0000259" key="9">
    <source>
        <dbReference type="Pfam" id="PF12704"/>
    </source>
</evidence>
<evidence type="ECO:0000256" key="7">
    <source>
        <dbReference type="SAM" id="Phobius"/>
    </source>
</evidence>
<dbReference type="InterPro" id="IPR050250">
    <property type="entry name" value="Macrolide_Exporter_MacB"/>
</dbReference>
<evidence type="ECO:0000313" key="11">
    <source>
        <dbReference type="Proteomes" id="UP000037848"/>
    </source>
</evidence>
<dbReference type="AlphaFoldDB" id="A0A0N1EP36"/>